<dbReference type="AlphaFoldDB" id="A0A2U9ADC7"/>
<name>A0A2U9ADC7_CLODI</name>
<accession>A0A2U9ADC7</accession>
<sequence length="208" mass="24835">MASKSEIKSRQSELKSSLLEKNLTLVDFYRDVTPVYEQESFIEKFGLLSESRVREDLKAIGYVYSKDNEAFISNTSYIGEEAESQIIRCLHFMNLYQPISIDLIPYDNDSENTICQLSYILLQYEDPKKREYSKYNIKNLLKNLKTYYEYVYHDSTLGELNIVTTEKYVKFEFLDTKYLNRLYDHLKKWKSKSKDQNPFVRRKVGRIR</sequence>
<protein>
    <submittedName>
        <fullName evidence="2">Uncharacterized protein</fullName>
    </submittedName>
</protein>
<dbReference type="EMBL" id="MH041492">
    <property type="protein sequence ID" value="AWO72420.1"/>
    <property type="molecule type" value="Genomic_DNA"/>
</dbReference>
<dbReference type="EMBL" id="MH041493">
    <property type="protein sequence ID" value="AWO72482.1"/>
    <property type="molecule type" value="Genomic_DNA"/>
</dbReference>
<reference evidence="2" key="1">
    <citation type="journal article" date="2019" name="BMC Microbiol.">
        <title>Tetracycline resistance genes of the Clostridia.</title>
        <authorList>
            <person name="Vidor C.J."/>
            <person name="Bulach D."/>
            <person name="Awad M."/>
            <person name="Dena L."/>
        </authorList>
    </citation>
    <scope>NUCLEOTIDE SEQUENCE</scope>
    <source>
        <strain evidence="1">MCD43</strain>
        <strain evidence="2">MCD46</strain>
    </source>
</reference>
<evidence type="ECO:0000313" key="1">
    <source>
        <dbReference type="EMBL" id="AWO72420.1"/>
    </source>
</evidence>
<gene>
    <name evidence="1" type="ORF">HMNKFOFK_00047</name>
    <name evidence="2" type="ORF">LBOJFJBN_00061</name>
</gene>
<dbReference type="RefSeq" id="WP_235423803.1">
    <property type="nucleotide sequence ID" value="NZ_JADYVA010000011.1"/>
</dbReference>
<evidence type="ECO:0000313" key="2">
    <source>
        <dbReference type="EMBL" id="AWO72482.1"/>
    </source>
</evidence>
<proteinExistence type="predicted"/>
<organism evidence="2">
    <name type="scientific">Clostridioides difficile</name>
    <name type="common">Peptoclostridium difficile</name>
    <dbReference type="NCBI Taxonomy" id="1496"/>
    <lineage>
        <taxon>Bacteria</taxon>
        <taxon>Bacillati</taxon>
        <taxon>Bacillota</taxon>
        <taxon>Clostridia</taxon>
        <taxon>Peptostreptococcales</taxon>
        <taxon>Peptostreptococcaceae</taxon>
        <taxon>Clostridioides</taxon>
    </lineage>
</organism>